<accession>A0ABX3U9X5</accession>
<evidence type="ECO:0000256" key="1">
    <source>
        <dbReference type="SAM" id="MobiDB-lite"/>
    </source>
</evidence>
<comment type="caution">
    <text evidence="2">The sequence shown here is derived from an EMBL/GenBank/DDBJ whole genome shotgun (WGS) entry which is preliminary data.</text>
</comment>
<feature type="region of interest" description="Disordered" evidence="1">
    <location>
        <begin position="1"/>
        <end position="22"/>
    </location>
</feature>
<dbReference type="Proteomes" id="UP000192521">
    <property type="component" value="Unassembled WGS sequence"/>
</dbReference>
<reference evidence="2 3" key="1">
    <citation type="submission" date="2017-02" db="EMBL/GenBank/DDBJ databases">
        <title>Draft genome sequence of a Kluyvera intermedia isolate from a patient with a pancreatic abscess.</title>
        <authorList>
            <person name="Thele R."/>
        </authorList>
    </citation>
    <scope>NUCLEOTIDE SEQUENCE [LARGE SCALE GENOMIC DNA]</scope>
    <source>
        <strain evidence="2 3">FOSA7093</strain>
    </source>
</reference>
<organism evidence="2 3">
    <name type="scientific">Kluyvera intermedia</name>
    <name type="common">Enterobacter intermedius</name>
    <dbReference type="NCBI Taxonomy" id="61648"/>
    <lineage>
        <taxon>Bacteria</taxon>
        <taxon>Pseudomonadati</taxon>
        <taxon>Pseudomonadota</taxon>
        <taxon>Gammaproteobacteria</taxon>
        <taxon>Enterobacterales</taxon>
        <taxon>Enterobacteriaceae</taxon>
        <taxon>Kluyvera</taxon>
    </lineage>
</organism>
<keyword evidence="3" id="KW-1185">Reference proteome</keyword>
<protein>
    <submittedName>
        <fullName evidence="2">Uncharacterized protein</fullName>
    </submittedName>
</protein>
<sequence length="77" mass="8139">MLRGVTGARSVGSAVRHRNQTSGESIGLTRGNVASLYIKFFNCDLRNGICVAKLRPASLMIMGGFCSGSFLSVISVT</sequence>
<evidence type="ECO:0000313" key="2">
    <source>
        <dbReference type="EMBL" id="ORJ48202.1"/>
    </source>
</evidence>
<proteinExistence type="predicted"/>
<name>A0ABX3U9X5_KLUIN</name>
<gene>
    <name evidence="2" type="ORF">B2M27_21940</name>
</gene>
<dbReference type="EMBL" id="MWPR01000046">
    <property type="protein sequence ID" value="ORJ48202.1"/>
    <property type="molecule type" value="Genomic_DNA"/>
</dbReference>
<evidence type="ECO:0000313" key="3">
    <source>
        <dbReference type="Proteomes" id="UP000192521"/>
    </source>
</evidence>